<keyword evidence="10" id="KW-0732">Signal</keyword>
<evidence type="ECO:0000256" key="2">
    <source>
        <dbReference type="ARBA" id="ARBA00007306"/>
    </source>
</evidence>
<proteinExistence type="inferred from homology"/>
<dbReference type="SUPFAM" id="SSF50978">
    <property type="entry name" value="WD40 repeat-like"/>
    <property type="match status" value="1"/>
</dbReference>
<keyword evidence="3 9" id="KW-0853">WD repeat</keyword>
<sequence length="477" mass="54568">MEMTCGLLLVIWRLDLSLPSKVVFLSNLTRHTCAVNCVRWSPNGDMLASGGDDGTVLIWRKSNRETDKNDFNRDEDDNKENYTVFKTFRGGSEFYDLSWSPCQTSIVATSVDNSSKIYSLNTNSNLPLLLHDHTHYVQGVTWDPKGINNIKFYNNMMLKKDSNTQPHNAKNFVKISEKKRVQKKIEIKQVLSGQKQVQVKSQKLYLDEEFQSYFRRLSFSPDGSVLLTPSGLHGADTNVCYGFCRGKVSRELLKLLFSEPAFFIDTKSPSVAVRFNPIPLKSNPSDSKFLELEGYKLIFAIATTDSILIYSSESRIPICYFGGLHYSNYTDLTWSADGLSLMAASQDGYCSLITFEVDELGIKFSDEEEKPAFFEKKLKDIQIETSKPDADTLETVKEDKFQMNYTKSIHNINNLIKKKKKEVEIQEDLEREIMDKNLNNAIILDKEVELTTKEVEVNWIKKRKISPNCVETSETFH</sequence>
<keyword evidence="4" id="KW-0677">Repeat</keyword>
<dbReference type="GO" id="GO:0005634">
    <property type="term" value="C:nucleus"/>
    <property type="evidence" value="ECO:0007669"/>
    <property type="project" value="UniProtKB-SubCell"/>
</dbReference>
<comment type="similarity">
    <text evidence="2">Belongs to the WD repeat HIR1 family.</text>
</comment>
<dbReference type="PANTHER" id="PTHR15271">
    <property type="entry name" value="CHROMATIN ASSEMBLY FACTOR 1 SUBUNIT B"/>
    <property type="match status" value="1"/>
</dbReference>
<keyword evidence="6" id="KW-0156">Chromatin regulator</keyword>
<feature type="repeat" description="WD" evidence="9">
    <location>
        <begin position="28"/>
        <end position="69"/>
    </location>
</feature>
<dbReference type="InterPro" id="IPR045145">
    <property type="entry name" value="PTHR15271"/>
</dbReference>
<dbReference type="Proteomes" id="UP001211065">
    <property type="component" value="Unassembled WGS sequence"/>
</dbReference>
<evidence type="ECO:0000256" key="4">
    <source>
        <dbReference type="ARBA" id="ARBA00022737"/>
    </source>
</evidence>
<dbReference type="PROSITE" id="PS50082">
    <property type="entry name" value="WD_REPEATS_2"/>
    <property type="match status" value="1"/>
</dbReference>
<accession>A0AAD5XW85</accession>
<dbReference type="GO" id="GO:0006335">
    <property type="term" value="P:DNA replication-dependent chromatin assembly"/>
    <property type="evidence" value="ECO:0007669"/>
    <property type="project" value="InterPro"/>
</dbReference>
<feature type="signal peptide" evidence="10">
    <location>
        <begin position="1"/>
        <end position="19"/>
    </location>
</feature>
<dbReference type="InterPro" id="IPR015943">
    <property type="entry name" value="WD40/YVTN_repeat-like_dom_sf"/>
</dbReference>
<reference evidence="12" key="1">
    <citation type="submission" date="2020-05" db="EMBL/GenBank/DDBJ databases">
        <title>Phylogenomic resolution of chytrid fungi.</title>
        <authorList>
            <person name="Stajich J.E."/>
            <person name="Amses K."/>
            <person name="Simmons R."/>
            <person name="Seto K."/>
            <person name="Myers J."/>
            <person name="Bonds A."/>
            <person name="Quandt C.A."/>
            <person name="Barry K."/>
            <person name="Liu P."/>
            <person name="Grigoriev I."/>
            <person name="Longcore J.E."/>
            <person name="James T.Y."/>
        </authorList>
    </citation>
    <scope>NUCLEOTIDE SEQUENCE</scope>
    <source>
        <strain evidence="12">JEL0476</strain>
    </source>
</reference>
<dbReference type="AlphaFoldDB" id="A0AAD5XW85"/>
<feature type="domain" description="CAF1B/HIR1 beta-propeller" evidence="11">
    <location>
        <begin position="9"/>
        <end position="360"/>
    </location>
</feature>
<protein>
    <submittedName>
        <fullName evidence="12">Chromatin assembly factor 1 subunit B</fullName>
    </submittedName>
</protein>
<keyword evidence="5" id="KW-0227">DNA damage</keyword>
<comment type="caution">
    <text evidence="12">The sequence shown here is derived from an EMBL/GenBank/DDBJ whole genome shotgun (WGS) entry which is preliminary data.</text>
</comment>
<keyword evidence="13" id="KW-1185">Reference proteome</keyword>
<evidence type="ECO:0000256" key="8">
    <source>
        <dbReference type="ARBA" id="ARBA00023242"/>
    </source>
</evidence>
<evidence type="ECO:0000313" key="12">
    <source>
        <dbReference type="EMBL" id="KAJ3221458.1"/>
    </source>
</evidence>
<evidence type="ECO:0000313" key="13">
    <source>
        <dbReference type="Proteomes" id="UP001211065"/>
    </source>
</evidence>
<keyword evidence="8" id="KW-0539">Nucleus</keyword>
<evidence type="ECO:0000256" key="10">
    <source>
        <dbReference type="SAM" id="SignalP"/>
    </source>
</evidence>
<evidence type="ECO:0000256" key="1">
    <source>
        <dbReference type="ARBA" id="ARBA00004123"/>
    </source>
</evidence>
<evidence type="ECO:0000259" key="11">
    <source>
        <dbReference type="Pfam" id="PF24105"/>
    </source>
</evidence>
<dbReference type="GO" id="GO:0033186">
    <property type="term" value="C:CAF-1 complex"/>
    <property type="evidence" value="ECO:0007669"/>
    <property type="project" value="TreeGrafter"/>
</dbReference>
<dbReference type="PROSITE" id="PS50294">
    <property type="entry name" value="WD_REPEATS_REGION"/>
    <property type="match status" value="1"/>
</dbReference>
<gene>
    <name evidence="12" type="primary">CHAF1B</name>
    <name evidence="12" type="ORF">HK099_003501</name>
</gene>
<evidence type="ECO:0000256" key="3">
    <source>
        <dbReference type="ARBA" id="ARBA00022574"/>
    </source>
</evidence>
<dbReference type="Gene3D" id="2.130.10.10">
    <property type="entry name" value="YVTN repeat-like/Quinoprotein amine dehydrogenase"/>
    <property type="match status" value="2"/>
</dbReference>
<dbReference type="PANTHER" id="PTHR15271:SF4">
    <property type="entry name" value="CHROMATIN ASSEMBLY FACTOR 1 SUBUNIT B"/>
    <property type="match status" value="1"/>
</dbReference>
<evidence type="ECO:0000256" key="7">
    <source>
        <dbReference type="ARBA" id="ARBA00023204"/>
    </source>
</evidence>
<evidence type="ECO:0000256" key="6">
    <source>
        <dbReference type="ARBA" id="ARBA00022853"/>
    </source>
</evidence>
<evidence type="ECO:0000256" key="5">
    <source>
        <dbReference type="ARBA" id="ARBA00022763"/>
    </source>
</evidence>
<organism evidence="12 13">
    <name type="scientific">Clydaea vesicula</name>
    <dbReference type="NCBI Taxonomy" id="447962"/>
    <lineage>
        <taxon>Eukaryota</taxon>
        <taxon>Fungi</taxon>
        <taxon>Fungi incertae sedis</taxon>
        <taxon>Chytridiomycota</taxon>
        <taxon>Chytridiomycota incertae sedis</taxon>
        <taxon>Chytridiomycetes</taxon>
        <taxon>Lobulomycetales</taxon>
        <taxon>Lobulomycetaceae</taxon>
        <taxon>Clydaea</taxon>
    </lineage>
</organism>
<keyword evidence="7" id="KW-0234">DNA repair</keyword>
<comment type="subcellular location">
    <subcellularLocation>
        <location evidence="1">Nucleus</location>
    </subcellularLocation>
</comment>
<name>A0AAD5XW85_9FUNG</name>
<dbReference type="EMBL" id="JADGJW010000229">
    <property type="protein sequence ID" value="KAJ3221458.1"/>
    <property type="molecule type" value="Genomic_DNA"/>
</dbReference>
<dbReference type="GO" id="GO:0006281">
    <property type="term" value="P:DNA repair"/>
    <property type="evidence" value="ECO:0007669"/>
    <property type="project" value="UniProtKB-KW"/>
</dbReference>
<feature type="chain" id="PRO_5042240752" evidence="10">
    <location>
        <begin position="20"/>
        <end position="477"/>
    </location>
</feature>
<dbReference type="InterPro" id="IPR001680">
    <property type="entry name" value="WD40_rpt"/>
</dbReference>
<dbReference type="InterPro" id="IPR036322">
    <property type="entry name" value="WD40_repeat_dom_sf"/>
</dbReference>
<dbReference type="InterPro" id="IPR055410">
    <property type="entry name" value="Beta-prop_CAF1B_HIR1"/>
</dbReference>
<dbReference type="SMART" id="SM00320">
    <property type="entry name" value="WD40"/>
    <property type="match status" value="3"/>
</dbReference>
<dbReference type="GO" id="GO:0006334">
    <property type="term" value="P:nucleosome assembly"/>
    <property type="evidence" value="ECO:0007669"/>
    <property type="project" value="TreeGrafter"/>
</dbReference>
<evidence type="ECO:0000256" key="9">
    <source>
        <dbReference type="PROSITE-ProRule" id="PRU00221"/>
    </source>
</evidence>
<dbReference type="Pfam" id="PF24105">
    <property type="entry name" value="Beta-prop_CAF1B_HIR1"/>
    <property type="match status" value="1"/>
</dbReference>